<comment type="catalytic activity">
    <reaction evidence="2">
        <text>N(6)-D-ribulosyl-L-lysyl-[protein] + ATP = N(6)-(3-O-phospho-D-ribulosyl)-L-lysyl-[protein] + ADP + H(+)</text>
        <dbReference type="Rhea" id="RHEA:48432"/>
        <dbReference type="Rhea" id="RHEA-COMP:12103"/>
        <dbReference type="Rhea" id="RHEA-COMP:12104"/>
        <dbReference type="ChEBI" id="CHEBI:15378"/>
        <dbReference type="ChEBI" id="CHEBI:30616"/>
        <dbReference type="ChEBI" id="CHEBI:90418"/>
        <dbReference type="ChEBI" id="CHEBI:90420"/>
        <dbReference type="ChEBI" id="CHEBI:456216"/>
        <dbReference type="EC" id="2.7.1.172"/>
    </reaction>
    <physiologicalReaction direction="left-to-right" evidence="2">
        <dbReference type="Rhea" id="RHEA:48433"/>
    </physiologicalReaction>
</comment>
<dbReference type="PANTHER" id="PTHR12149">
    <property type="entry name" value="FRUCTOSAMINE 3 KINASE-RELATED PROTEIN"/>
    <property type="match status" value="1"/>
</dbReference>
<protein>
    <recommendedName>
        <fullName evidence="1">protein-ribulosamine 3-kinase</fullName>
        <ecNumber evidence="1">2.7.1.172</ecNumber>
    </recommendedName>
</protein>
<dbReference type="GO" id="GO:0102193">
    <property type="term" value="F:protein-ribulosamine 3-kinase activity"/>
    <property type="evidence" value="ECO:0007669"/>
    <property type="project" value="UniProtKB-EC"/>
</dbReference>
<dbReference type="Pfam" id="PF03881">
    <property type="entry name" value="Fructosamin_kin"/>
    <property type="match status" value="1"/>
</dbReference>
<evidence type="ECO:0000256" key="1">
    <source>
        <dbReference type="ARBA" id="ARBA00011961"/>
    </source>
</evidence>
<keyword evidence="4" id="KW-1185">Reference proteome</keyword>
<dbReference type="EC" id="2.7.1.172" evidence="1"/>
<evidence type="ECO:0000313" key="3">
    <source>
        <dbReference type="EMBL" id="KAF2123027.1"/>
    </source>
</evidence>
<gene>
    <name evidence="3" type="ORF">BDV96DRAFT_608799</name>
</gene>
<dbReference type="GO" id="GO:0016301">
    <property type="term" value="F:kinase activity"/>
    <property type="evidence" value="ECO:0007669"/>
    <property type="project" value="UniProtKB-KW"/>
</dbReference>
<evidence type="ECO:0000313" key="4">
    <source>
        <dbReference type="Proteomes" id="UP000799770"/>
    </source>
</evidence>
<dbReference type="OrthoDB" id="5772781at2759"/>
<name>A0A6A5ZW82_9PLEO</name>
<proteinExistence type="predicted"/>
<dbReference type="PANTHER" id="PTHR12149:SF8">
    <property type="entry name" value="PROTEIN-RIBULOSAMINE 3-KINASE"/>
    <property type="match status" value="1"/>
</dbReference>
<dbReference type="SUPFAM" id="SSF56112">
    <property type="entry name" value="Protein kinase-like (PK-like)"/>
    <property type="match status" value="1"/>
</dbReference>
<dbReference type="Proteomes" id="UP000799770">
    <property type="component" value="Unassembled WGS sequence"/>
</dbReference>
<organism evidence="3 4">
    <name type="scientific">Lophiotrema nucula</name>
    <dbReference type="NCBI Taxonomy" id="690887"/>
    <lineage>
        <taxon>Eukaryota</taxon>
        <taxon>Fungi</taxon>
        <taxon>Dikarya</taxon>
        <taxon>Ascomycota</taxon>
        <taxon>Pezizomycotina</taxon>
        <taxon>Dothideomycetes</taxon>
        <taxon>Pleosporomycetidae</taxon>
        <taxon>Pleosporales</taxon>
        <taxon>Lophiotremataceae</taxon>
        <taxon>Lophiotrema</taxon>
    </lineage>
</organism>
<reference evidence="3" key="1">
    <citation type="journal article" date="2020" name="Stud. Mycol.">
        <title>101 Dothideomycetes genomes: a test case for predicting lifestyles and emergence of pathogens.</title>
        <authorList>
            <person name="Haridas S."/>
            <person name="Albert R."/>
            <person name="Binder M."/>
            <person name="Bloem J."/>
            <person name="Labutti K."/>
            <person name="Salamov A."/>
            <person name="Andreopoulos B."/>
            <person name="Baker S."/>
            <person name="Barry K."/>
            <person name="Bills G."/>
            <person name="Bluhm B."/>
            <person name="Cannon C."/>
            <person name="Castanera R."/>
            <person name="Culley D."/>
            <person name="Daum C."/>
            <person name="Ezra D."/>
            <person name="Gonzalez J."/>
            <person name="Henrissat B."/>
            <person name="Kuo A."/>
            <person name="Liang C."/>
            <person name="Lipzen A."/>
            <person name="Lutzoni F."/>
            <person name="Magnuson J."/>
            <person name="Mondo S."/>
            <person name="Nolan M."/>
            <person name="Ohm R."/>
            <person name="Pangilinan J."/>
            <person name="Park H.-J."/>
            <person name="Ramirez L."/>
            <person name="Alfaro M."/>
            <person name="Sun H."/>
            <person name="Tritt A."/>
            <person name="Yoshinaga Y."/>
            <person name="Zwiers L.-H."/>
            <person name="Turgeon B."/>
            <person name="Goodwin S."/>
            <person name="Spatafora J."/>
            <person name="Crous P."/>
            <person name="Grigoriev I."/>
        </authorList>
    </citation>
    <scope>NUCLEOTIDE SEQUENCE</scope>
    <source>
        <strain evidence="3">CBS 627.86</strain>
    </source>
</reference>
<dbReference type="EMBL" id="ML977310">
    <property type="protein sequence ID" value="KAF2123027.1"/>
    <property type="molecule type" value="Genomic_DNA"/>
</dbReference>
<keyword evidence="3" id="KW-0418">Kinase</keyword>
<dbReference type="InterPro" id="IPR011009">
    <property type="entry name" value="Kinase-like_dom_sf"/>
</dbReference>
<evidence type="ECO:0000256" key="2">
    <source>
        <dbReference type="ARBA" id="ARBA00048655"/>
    </source>
</evidence>
<dbReference type="AlphaFoldDB" id="A0A6A5ZW82"/>
<dbReference type="InterPro" id="IPR016477">
    <property type="entry name" value="Fructo-/Ketosamine-3-kinase"/>
</dbReference>
<accession>A0A6A5ZW82</accession>
<keyword evidence="3" id="KW-0808">Transferase</keyword>
<sequence>MAYPTDEGNGPMANDEAAPISPKRCSAFMNDIFPMDDAIIKALPESKTFVSAERFGKSSWAVTGKIMTLGRDGLDKAYFIKVAYGDNGRIALNGEWESSKAIHVLKFDFIPKPVAFGEYKAQPLAYFYLSDFVDMDFKSAPDPAEFTAKLAAMHRGSQSPTGDFGFHVTTCDGNIPLHVRWQKSWSDFYRDLFLDVCKLDRETNEMWLELEHAIEIVASKVIPRLLGVLQENGRYLKPCIIHGDLWDGNVGIRRNTEGSIIFDAGSYYAHNEMELGQWRCEFAKVFRGKKYIDRYLENYPAAEPKEEFDDRNRLYSIKGSMNYSAGHRGSHLRITAYNDMCYLCEKYAPTDGIGKYYRDLDPSITGVCIATHAFPANGV</sequence>
<dbReference type="Gene3D" id="3.90.1200.10">
    <property type="match status" value="1"/>
</dbReference>